<protein>
    <submittedName>
        <fullName evidence="2">Uncharacterized protein</fullName>
    </submittedName>
</protein>
<reference evidence="2 3" key="1">
    <citation type="submission" date="2018-07" db="EMBL/GenBank/DDBJ databases">
        <title>Chitinophaga K2CV101002-2 sp. nov., isolated from a monsoon evergreen broad-leaved forest soil.</title>
        <authorList>
            <person name="Lv Y."/>
        </authorList>
    </citation>
    <scope>NUCLEOTIDE SEQUENCE [LARGE SCALE GENOMIC DNA]</scope>
    <source>
        <strain evidence="2 3">GDMCC 1.1288</strain>
    </source>
</reference>
<gene>
    <name evidence="2" type="ORF">DVR12_05820</name>
</gene>
<proteinExistence type="predicted"/>
<evidence type="ECO:0000256" key="1">
    <source>
        <dbReference type="SAM" id="SignalP"/>
    </source>
</evidence>
<organism evidence="2 3">
    <name type="scientific">Chitinophaga silvatica</name>
    <dbReference type="NCBI Taxonomy" id="2282649"/>
    <lineage>
        <taxon>Bacteria</taxon>
        <taxon>Pseudomonadati</taxon>
        <taxon>Bacteroidota</taxon>
        <taxon>Chitinophagia</taxon>
        <taxon>Chitinophagales</taxon>
        <taxon>Chitinophagaceae</taxon>
        <taxon>Chitinophaga</taxon>
    </lineage>
</organism>
<comment type="caution">
    <text evidence="2">The sequence shown here is derived from an EMBL/GenBank/DDBJ whole genome shotgun (WGS) entry which is preliminary data.</text>
</comment>
<dbReference type="EMBL" id="QPMM01000002">
    <property type="protein sequence ID" value="RFS24715.1"/>
    <property type="molecule type" value="Genomic_DNA"/>
</dbReference>
<dbReference type="Proteomes" id="UP000260644">
    <property type="component" value="Unassembled WGS sequence"/>
</dbReference>
<accession>A0A3E1YDS6</accession>
<dbReference type="OrthoDB" id="770741at2"/>
<feature type="chain" id="PRO_5017548795" evidence="1">
    <location>
        <begin position="24"/>
        <end position="153"/>
    </location>
</feature>
<dbReference type="AlphaFoldDB" id="A0A3E1YDS6"/>
<keyword evidence="3" id="KW-1185">Reference proteome</keyword>
<dbReference type="RefSeq" id="WP_116974565.1">
    <property type="nucleotide sequence ID" value="NZ_QPMM01000002.1"/>
</dbReference>
<name>A0A3E1YDS6_9BACT</name>
<sequence>MKQVFFVLSLSLFAFCHSTNVTSKSDTIVSPAVPGSISDTSWAQHPAILIDSSYFEINNQFPWLADTIRSYIQLSTNEMTKLYIKDSSIVFMYDGYEKTNTGGYVSVRLGADSYNGEGTVFSTAEVISVDILSREITLYDIATDSSYLWVRPQ</sequence>
<evidence type="ECO:0000313" key="3">
    <source>
        <dbReference type="Proteomes" id="UP000260644"/>
    </source>
</evidence>
<feature type="signal peptide" evidence="1">
    <location>
        <begin position="1"/>
        <end position="23"/>
    </location>
</feature>
<keyword evidence="1" id="KW-0732">Signal</keyword>
<evidence type="ECO:0000313" key="2">
    <source>
        <dbReference type="EMBL" id="RFS24715.1"/>
    </source>
</evidence>